<dbReference type="EMBL" id="LN890947">
    <property type="protein sequence ID" value="CUS15432.1"/>
    <property type="molecule type" value="Genomic_DNA"/>
</dbReference>
<evidence type="ECO:0000313" key="2">
    <source>
        <dbReference type="Proteomes" id="UP001412239"/>
    </source>
</evidence>
<proteinExistence type="predicted"/>
<accession>A0A292Q6J6</accession>
<organism evidence="1 2">
    <name type="scientific">Tuber aestivum</name>
    <name type="common">summer truffle</name>
    <dbReference type="NCBI Taxonomy" id="59557"/>
    <lineage>
        <taxon>Eukaryota</taxon>
        <taxon>Fungi</taxon>
        <taxon>Dikarya</taxon>
        <taxon>Ascomycota</taxon>
        <taxon>Pezizomycotina</taxon>
        <taxon>Pezizomycetes</taxon>
        <taxon>Pezizales</taxon>
        <taxon>Tuberaceae</taxon>
        <taxon>Tuber</taxon>
    </lineage>
</organism>
<feature type="non-terminal residue" evidence="1">
    <location>
        <position position="180"/>
    </location>
</feature>
<reference evidence="1" key="1">
    <citation type="submission" date="2015-10" db="EMBL/GenBank/DDBJ databases">
        <authorList>
            <person name="Regsiter A."/>
            <person name="william w."/>
        </authorList>
    </citation>
    <scope>NUCLEOTIDE SEQUENCE</scope>
    <source>
        <strain evidence="1">Montdore</strain>
    </source>
</reference>
<evidence type="ECO:0000313" key="1">
    <source>
        <dbReference type="EMBL" id="CUS15432.1"/>
    </source>
</evidence>
<gene>
    <name evidence="1" type="ORF">GSTUAT00000483001</name>
</gene>
<dbReference type="Proteomes" id="UP001412239">
    <property type="component" value="Unassembled WGS sequence"/>
</dbReference>
<protein>
    <submittedName>
        <fullName evidence="1">Uncharacterized protein</fullName>
    </submittedName>
</protein>
<sequence length="180" mass="18874">MSSNILATFLPATIAHSLQAPLNSASASLFLSSPIYAMVTASAQGSDISFEDSDAAGFSTGEAARRACNIVVSNSRARCWRSLRACNIESSVIAFSSNGVFSCEAGSGSRGNPFEVRFTPSESAGLTLAKETASINAAWAPGRSFLNSQILETRNAAVTLSSRHNDSSDSFSRGNCSICW</sequence>
<keyword evidence="2" id="KW-1185">Reference proteome</keyword>
<name>A0A292Q6J6_9PEZI</name>
<dbReference type="AlphaFoldDB" id="A0A292Q6J6"/>